<dbReference type="PANTHER" id="PTHR23272:SF104">
    <property type="entry name" value="HAT FAMILY DIMERISATION DOMAIN CONTAINING PROTEIN, EXPRESSED"/>
    <property type="match status" value="1"/>
</dbReference>
<organism evidence="3 4">
    <name type="scientific">Dipteronia sinensis</name>
    <dbReference type="NCBI Taxonomy" id="43782"/>
    <lineage>
        <taxon>Eukaryota</taxon>
        <taxon>Viridiplantae</taxon>
        <taxon>Streptophyta</taxon>
        <taxon>Embryophyta</taxon>
        <taxon>Tracheophyta</taxon>
        <taxon>Spermatophyta</taxon>
        <taxon>Magnoliopsida</taxon>
        <taxon>eudicotyledons</taxon>
        <taxon>Gunneridae</taxon>
        <taxon>Pentapetalae</taxon>
        <taxon>rosids</taxon>
        <taxon>malvids</taxon>
        <taxon>Sapindales</taxon>
        <taxon>Sapindaceae</taxon>
        <taxon>Hippocastanoideae</taxon>
        <taxon>Acereae</taxon>
        <taxon>Dipteronia</taxon>
    </lineage>
</organism>
<dbReference type="Pfam" id="PF05699">
    <property type="entry name" value="Dimer_Tnp_hAT"/>
    <property type="match status" value="1"/>
</dbReference>
<feature type="domain" description="HAT C-terminal dimerisation" evidence="1">
    <location>
        <begin position="64"/>
        <end position="134"/>
    </location>
</feature>
<evidence type="ECO:0000313" key="3">
    <source>
        <dbReference type="EMBL" id="KAK3184819.1"/>
    </source>
</evidence>
<dbReference type="Pfam" id="PF14372">
    <property type="entry name" value="hAT-like_RNase-H"/>
    <property type="match status" value="1"/>
</dbReference>
<dbReference type="EMBL" id="JANJYJ010000010">
    <property type="protein sequence ID" value="KAK3184819.1"/>
    <property type="molecule type" value="Genomic_DNA"/>
</dbReference>
<dbReference type="SUPFAM" id="SSF53098">
    <property type="entry name" value="Ribonuclease H-like"/>
    <property type="match status" value="1"/>
</dbReference>
<feature type="domain" description="hAT-like transposase RNase-H fold" evidence="2">
    <location>
        <begin position="9"/>
        <end position="58"/>
    </location>
</feature>
<dbReference type="InterPro" id="IPR025525">
    <property type="entry name" value="hAT-like_transposase_RNase-H"/>
</dbReference>
<comment type="caution">
    <text evidence="3">The sequence shown here is derived from an EMBL/GenBank/DDBJ whole genome shotgun (WGS) entry which is preliminary data.</text>
</comment>
<dbReference type="GO" id="GO:0003677">
    <property type="term" value="F:DNA binding"/>
    <property type="evidence" value="ECO:0007669"/>
    <property type="project" value="InterPro"/>
</dbReference>
<reference evidence="3" key="1">
    <citation type="journal article" date="2023" name="Plant J.">
        <title>Genome sequences and population genomics provide insights into the demographic history, inbreeding, and mutation load of two 'living fossil' tree species of Dipteronia.</title>
        <authorList>
            <person name="Feng Y."/>
            <person name="Comes H.P."/>
            <person name="Chen J."/>
            <person name="Zhu S."/>
            <person name="Lu R."/>
            <person name="Zhang X."/>
            <person name="Li P."/>
            <person name="Qiu J."/>
            <person name="Olsen K.M."/>
            <person name="Qiu Y."/>
        </authorList>
    </citation>
    <scope>NUCLEOTIDE SEQUENCE</scope>
    <source>
        <strain evidence="3">NBL</strain>
    </source>
</reference>
<protein>
    <recommendedName>
        <fullName evidence="5">HAT C-terminal dimerisation domain-containing protein</fullName>
    </recommendedName>
</protein>
<gene>
    <name evidence="3" type="ORF">Dsin_032105</name>
</gene>
<accession>A0AAE0DSZ3</accession>
<dbReference type="GO" id="GO:0046983">
    <property type="term" value="F:protein dimerization activity"/>
    <property type="evidence" value="ECO:0007669"/>
    <property type="project" value="InterPro"/>
</dbReference>
<dbReference type="Proteomes" id="UP001281410">
    <property type="component" value="Unassembled WGS sequence"/>
</dbReference>
<evidence type="ECO:0000259" key="1">
    <source>
        <dbReference type="Pfam" id="PF05699"/>
    </source>
</evidence>
<evidence type="ECO:0000313" key="4">
    <source>
        <dbReference type="Proteomes" id="UP001281410"/>
    </source>
</evidence>
<evidence type="ECO:0000259" key="2">
    <source>
        <dbReference type="Pfam" id="PF14372"/>
    </source>
</evidence>
<dbReference type="InterPro" id="IPR008906">
    <property type="entry name" value="HATC_C_dom"/>
</dbReference>
<dbReference type="AlphaFoldDB" id="A0AAE0DSZ3"/>
<sequence>MSDLLNTYREDDMLGPAVVAMETKFKKYWSEMSFLYALGVIVDPRIKLSGFEYWLEFIGNKLFLEAQFDADENTENFDMLLWWKTYNYRYPVLSHLAHDILVIPVPTVSSEQAFSKSGRIIEPRRNCLTPEGVEVNYMHSGLSKEDAK</sequence>
<proteinExistence type="predicted"/>
<dbReference type="PANTHER" id="PTHR23272">
    <property type="entry name" value="BED FINGER-RELATED"/>
    <property type="match status" value="1"/>
</dbReference>
<evidence type="ECO:0008006" key="5">
    <source>
        <dbReference type="Google" id="ProtNLM"/>
    </source>
</evidence>
<dbReference type="InterPro" id="IPR012337">
    <property type="entry name" value="RNaseH-like_sf"/>
</dbReference>
<name>A0AAE0DSZ3_9ROSI</name>
<keyword evidence="4" id="KW-1185">Reference proteome</keyword>